<evidence type="ECO:0000256" key="1">
    <source>
        <dbReference type="SAM" id="MobiDB-lite"/>
    </source>
</evidence>
<sequence>MKRKTGTKVDEKQQQKSRQEAWGKHLAPPIPPWTLPVPSLCPPDALLPCPCPSSSSMPMPSSHALRFSPRVVSFSPSFLRYSLPSWLPSVSLFLPTFFPLYIPSLPPFLVNTQQRLFSCLPLASVTDFFFFHVFIFPPSLRPLP</sequence>
<gene>
    <name evidence="3" type="ORF">E2C01_094804</name>
</gene>
<evidence type="ECO:0000313" key="4">
    <source>
        <dbReference type="Proteomes" id="UP000324222"/>
    </source>
</evidence>
<keyword evidence="2" id="KW-0472">Membrane</keyword>
<organism evidence="3 4">
    <name type="scientific">Portunus trituberculatus</name>
    <name type="common">Swimming crab</name>
    <name type="synonym">Neptunus trituberculatus</name>
    <dbReference type="NCBI Taxonomy" id="210409"/>
    <lineage>
        <taxon>Eukaryota</taxon>
        <taxon>Metazoa</taxon>
        <taxon>Ecdysozoa</taxon>
        <taxon>Arthropoda</taxon>
        <taxon>Crustacea</taxon>
        <taxon>Multicrustacea</taxon>
        <taxon>Malacostraca</taxon>
        <taxon>Eumalacostraca</taxon>
        <taxon>Eucarida</taxon>
        <taxon>Decapoda</taxon>
        <taxon>Pleocyemata</taxon>
        <taxon>Brachyura</taxon>
        <taxon>Eubrachyura</taxon>
        <taxon>Portunoidea</taxon>
        <taxon>Portunidae</taxon>
        <taxon>Portuninae</taxon>
        <taxon>Portunus</taxon>
    </lineage>
</organism>
<dbReference type="EMBL" id="VSRR010118179">
    <property type="protein sequence ID" value="MPC99391.1"/>
    <property type="molecule type" value="Genomic_DNA"/>
</dbReference>
<evidence type="ECO:0000313" key="3">
    <source>
        <dbReference type="EMBL" id="MPC99391.1"/>
    </source>
</evidence>
<dbReference type="Proteomes" id="UP000324222">
    <property type="component" value="Unassembled WGS sequence"/>
</dbReference>
<keyword evidence="4" id="KW-1185">Reference proteome</keyword>
<evidence type="ECO:0000256" key="2">
    <source>
        <dbReference type="SAM" id="Phobius"/>
    </source>
</evidence>
<keyword evidence="2" id="KW-0812">Transmembrane</keyword>
<feature type="region of interest" description="Disordered" evidence="1">
    <location>
        <begin position="1"/>
        <end position="27"/>
    </location>
</feature>
<dbReference type="AlphaFoldDB" id="A0A5B7JN49"/>
<accession>A0A5B7JN49</accession>
<proteinExistence type="predicted"/>
<keyword evidence="2" id="KW-1133">Transmembrane helix</keyword>
<protein>
    <submittedName>
        <fullName evidence="3">Uncharacterized protein</fullName>
    </submittedName>
</protein>
<name>A0A5B7JN49_PORTR</name>
<feature type="transmembrane region" description="Helical" evidence="2">
    <location>
        <begin position="116"/>
        <end position="136"/>
    </location>
</feature>
<reference evidence="3 4" key="1">
    <citation type="submission" date="2019-05" db="EMBL/GenBank/DDBJ databases">
        <title>Another draft genome of Portunus trituberculatus and its Hox gene families provides insights of decapod evolution.</title>
        <authorList>
            <person name="Jeong J.-H."/>
            <person name="Song I."/>
            <person name="Kim S."/>
            <person name="Choi T."/>
            <person name="Kim D."/>
            <person name="Ryu S."/>
            <person name="Kim W."/>
        </authorList>
    </citation>
    <scope>NUCLEOTIDE SEQUENCE [LARGE SCALE GENOMIC DNA]</scope>
    <source>
        <tissue evidence="3">Muscle</tissue>
    </source>
</reference>
<feature type="compositionally biased region" description="Basic and acidic residues" evidence="1">
    <location>
        <begin position="7"/>
        <end position="23"/>
    </location>
</feature>
<comment type="caution">
    <text evidence="3">The sequence shown here is derived from an EMBL/GenBank/DDBJ whole genome shotgun (WGS) entry which is preliminary data.</text>
</comment>